<comment type="caution">
    <text evidence="6">The sequence shown here is derived from an EMBL/GenBank/DDBJ whole genome shotgun (WGS) entry which is preliminary data.</text>
</comment>
<keyword evidence="7" id="KW-1185">Reference proteome</keyword>
<dbReference type="PANTHER" id="PTHR44591">
    <property type="entry name" value="STRESS RESPONSE REGULATOR PROTEIN 1"/>
    <property type="match status" value="1"/>
</dbReference>
<dbReference type="Gene3D" id="3.40.50.2300">
    <property type="match status" value="1"/>
</dbReference>
<reference evidence="6 7" key="1">
    <citation type="submission" date="2020-07" db="EMBL/GenBank/DDBJ databases">
        <title>Bradyrhizobium diversity isolated from nodules of indigenous legumes of Western Australia.</title>
        <authorList>
            <person name="Klepa M.S."/>
        </authorList>
    </citation>
    <scope>NUCLEOTIDE SEQUENCE [LARGE SCALE GENOMIC DNA]</scope>
    <source>
        <strain evidence="6 7">CNPSo 4019</strain>
    </source>
</reference>
<evidence type="ECO:0000313" key="7">
    <source>
        <dbReference type="Proteomes" id="UP001194539"/>
    </source>
</evidence>
<accession>A0ABS0PGB6</accession>
<dbReference type="InterPro" id="IPR011006">
    <property type="entry name" value="CheY-like_superfamily"/>
</dbReference>
<evidence type="ECO:0000256" key="4">
    <source>
        <dbReference type="PROSITE-ProRule" id="PRU00169"/>
    </source>
</evidence>
<evidence type="ECO:0000313" key="6">
    <source>
        <dbReference type="EMBL" id="MBH5392238.1"/>
    </source>
</evidence>
<evidence type="ECO:0000256" key="2">
    <source>
        <dbReference type="ARBA" id="ARBA00023015"/>
    </source>
</evidence>
<keyword evidence="2" id="KW-0805">Transcription regulation</keyword>
<dbReference type="Proteomes" id="UP001194539">
    <property type="component" value="Unassembled WGS sequence"/>
</dbReference>
<dbReference type="Pfam" id="PF00072">
    <property type="entry name" value="Response_reg"/>
    <property type="match status" value="1"/>
</dbReference>
<organism evidence="6 7">
    <name type="scientific">Bradyrhizobium diversitatis</name>
    <dbReference type="NCBI Taxonomy" id="2755406"/>
    <lineage>
        <taxon>Bacteria</taxon>
        <taxon>Pseudomonadati</taxon>
        <taxon>Pseudomonadota</taxon>
        <taxon>Alphaproteobacteria</taxon>
        <taxon>Hyphomicrobiales</taxon>
        <taxon>Nitrobacteraceae</taxon>
        <taxon>Bradyrhizobium</taxon>
    </lineage>
</organism>
<keyword evidence="1 4" id="KW-0597">Phosphoprotein</keyword>
<feature type="modified residue" description="4-aspartylphosphate" evidence="4">
    <location>
        <position position="54"/>
    </location>
</feature>
<dbReference type="PANTHER" id="PTHR44591:SF3">
    <property type="entry name" value="RESPONSE REGULATORY DOMAIN-CONTAINING PROTEIN"/>
    <property type="match status" value="1"/>
</dbReference>
<dbReference type="InterPro" id="IPR050595">
    <property type="entry name" value="Bact_response_regulator"/>
</dbReference>
<name>A0ABS0PGB6_9BRAD</name>
<dbReference type="EMBL" id="JACEGD010000082">
    <property type="protein sequence ID" value="MBH5392238.1"/>
    <property type="molecule type" value="Genomic_DNA"/>
</dbReference>
<evidence type="ECO:0000256" key="3">
    <source>
        <dbReference type="ARBA" id="ARBA00023163"/>
    </source>
</evidence>
<feature type="domain" description="Response regulatory" evidence="5">
    <location>
        <begin position="4"/>
        <end position="111"/>
    </location>
</feature>
<keyword evidence="3" id="KW-0804">Transcription</keyword>
<evidence type="ECO:0000259" key="5">
    <source>
        <dbReference type="PROSITE" id="PS50110"/>
    </source>
</evidence>
<sequence>MSETVLVVDDEPAVLDAIGDMLERLGCQVIRAQSGADALDRLKQNEHISILITDISMPGMDGHELAELARRVRPKLKVLQLSGREPRRGGLPMIRKPFSFEELAGVMQRIS</sequence>
<evidence type="ECO:0000256" key="1">
    <source>
        <dbReference type="ARBA" id="ARBA00022553"/>
    </source>
</evidence>
<dbReference type="InterPro" id="IPR001789">
    <property type="entry name" value="Sig_transdc_resp-reg_receiver"/>
</dbReference>
<proteinExistence type="predicted"/>
<gene>
    <name evidence="6" type="ORF">H1B27_39245</name>
</gene>
<dbReference type="SMART" id="SM00448">
    <property type="entry name" value="REC"/>
    <property type="match status" value="1"/>
</dbReference>
<dbReference type="RefSeq" id="WP_197969723.1">
    <property type="nucleotide sequence ID" value="NZ_JACEGD010000082.1"/>
</dbReference>
<dbReference type="SUPFAM" id="SSF52172">
    <property type="entry name" value="CheY-like"/>
    <property type="match status" value="1"/>
</dbReference>
<protein>
    <submittedName>
        <fullName evidence="6">Response regulator</fullName>
    </submittedName>
</protein>
<dbReference type="PROSITE" id="PS50110">
    <property type="entry name" value="RESPONSE_REGULATORY"/>
    <property type="match status" value="1"/>
</dbReference>